<keyword evidence="1" id="KW-0812">Transmembrane</keyword>
<dbReference type="InterPro" id="IPR025291">
    <property type="entry name" value="DUF4153"/>
</dbReference>
<feature type="transmembrane region" description="Helical" evidence="1">
    <location>
        <begin position="319"/>
        <end position="342"/>
    </location>
</feature>
<dbReference type="EMBL" id="WTYL01000003">
    <property type="protein sequence ID" value="MXP45122.1"/>
    <property type="molecule type" value="Genomic_DNA"/>
</dbReference>
<dbReference type="AlphaFoldDB" id="A0A845B6M8"/>
<feature type="transmembrane region" description="Helical" evidence="1">
    <location>
        <begin position="21"/>
        <end position="38"/>
    </location>
</feature>
<evidence type="ECO:0000313" key="3">
    <source>
        <dbReference type="Proteomes" id="UP000431922"/>
    </source>
</evidence>
<keyword evidence="3" id="KW-1185">Reference proteome</keyword>
<organism evidence="2 3">
    <name type="scientific">Allopontixanthobacter sediminis</name>
    <dbReference type="NCBI Taxonomy" id="1689985"/>
    <lineage>
        <taxon>Bacteria</taxon>
        <taxon>Pseudomonadati</taxon>
        <taxon>Pseudomonadota</taxon>
        <taxon>Alphaproteobacteria</taxon>
        <taxon>Sphingomonadales</taxon>
        <taxon>Erythrobacteraceae</taxon>
        <taxon>Allopontixanthobacter</taxon>
    </lineage>
</organism>
<feature type="transmembrane region" description="Helical" evidence="1">
    <location>
        <begin position="282"/>
        <end position="307"/>
    </location>
</feature>
<comment type="caution">
    <text evidence="2">The sequence shown here is derived from an EMBL/GenBank/DDBJ whole genome shotgun (WGS) entry which is preliminary data.</text>
</comment>
<dbReference type="OrthoDB" id="7402611at2"/>
<feature type="transmembrane region" description="Helical" evidence="1">
    <location>
        <begin position="103"/>
        <end position="123"/>
    </location>
</feature>
<dbReference type="RefSeq" id="WP_160756753.1">
    <property type="nucleotide sequence ID" value="NZ_WTYL01000003.1"/>
</dbReference>
<keyword evidence="1" id="KW-0472">Membrane</keyword>
<feature type="transmembrane region" description="Helical" evidence="1">
    <location>
        <begin position="143"/>
        <end position="163"/>
    </location>
</feature>
<sequence length="567" mass="61529">MTPDTQASPVQFDSDWSLRPWVLGLLLGVADLLVYLITDGNDQSRGHMALAAFVFFSAMFAAFTLDRGRWIEPALAAVIAGVVMAGLAWQAVDPNDWLADEDFAFGAGVVAITLSLPLFQAGFHRLRFRTPYRDTHFHVWTDIVSGAGALVFVGLSWALIAVLSELFHLLQIDLLKNLIDEEWFGWTYSGLTFGAALGTLRNQLRILGTLQSVVLLVLSLLAVPLAAALVLFLAAMIMSGPDVLWEATRSATPILLACAFGAFVLTNAIIRDDDSEMTTSRIMRITALILALGILPLTVFAAISMGTRVAQYGLSPERIWGLIAIGFACAYGFAYVVALVRGRKAGWHDALRRANLHLAVAGCALAFIVALPLFDVGAMSARNQIARMEAGKVSVEDFDYAALRWDFGESGRQALRELARSENAEMNALATKALAEKERSYRYPSGPDDEQKRAANLRMDFSDPVLRQKAQSAVLGLPWACHTPCVLIDLGAGAGGIRRLAKVENFAYTLFEVDLSADATHAPNNAELGLATETPQVKVEAGSKVEVRPFTGRQIYVDGKPLGVPFE</sequence>
<accession>A0A845B6M8</accession>
<dbReference type="Pfam" id="PF13687">
    <property type="entry name" value="DUF4153"/>
    <property type="match status" value="1"/>
</dbReference>
<reference evidence="2 3" key="1">
    <citation type="submission" date="2019-12" db="EMBL/GenBank/DDBJ databases">
        <title>Genomic-based taxomic classification of the family Erythrobacteraceae.</title>
        <authorList>
            <person name="Xu L."/>
        </authorList>
    </citation>
    <scope>NUCLEOTIDE SEQUENCE [LARGE SCALE GENOMIC DNA]</scope>
    <source>
        <strain evidence="2 3">KCTC 42453</strain>
    </source>
</reference>
<evidence type="ECO:0000313" key="2">
    <source>
        <dbReference type="EMBL" id="MXP45122.1"/>
    </source>
</evidence>
<feature type="transmembrane region" description="Helical" evidence="1">
    <location>
        <begin position="183"/>
        <end position="200"/>
    </location>
</feature>
<feature type="transmembrane region" description="Helical" evidence="1">
    <location>
        <begin position="70"/>
        <end position="91"/>
    </location>
</feature>
<dbReference type="Proteomes" id="UP000431922">
    <property type="component" value="Unassembled WGS sequence"/>
</dbReference>
<feature type="transmembrane region" description="Helical" evidence="1">
    <location>
        <begin position="44"/>
        <end position="63"/>
    </location>
</feature>
<feature type="transmembrane region" description="Helical" evidence="1">
    <location>
        <begin position="212"/>
        <end position="238"/>
    </location>
</feature>
<evidence type="ECO:0000256" key="1">
    <source>
        <dbReference type="SAM" id="Phobius"/>
    </source>
</evidence>
<name>A0A845B6M8_9SPHN</name>
<proteinExistence type="predicted"/>
<keyword evidence="1" id="KW-1133">Transmembrane helix</keyword>
<feature type="transmembrane region" description="Helical" evidence="1">
    <location>
        <begin position="250"/>
        <end position="270"/>
    </location>
</feature>
<feature type="transmembrane region" description="Helical" evidence="1">
    <location>
        <begin position="354"/>
        <end position="374"/>
    </location>
</feature>
<protein>
    <submittedName>
        <fullName evidence="2">DUF4153 domain-containing protein</fullName>
    </submittedName>
</protein>
<gene>
    <name evidence="2" type="ORF">GRI65_11760</name>
</gene>